<gene>
    <name evidence="2" type="ORF">WFZ85_12550</name>
</gene>
<keyword evidence="1" id="KW-0732">Signal</keyword>
<sequence length="449" mass="49231">MKNRIIVALLFLFSFCHSQEHFSGISTSNRVGILNGVTNPAEFSNLSKKFEVNIYGISFDVANNKIGFSDLTSDTNLEELIFRGSEPVNMRINGQIIGPSFAMKFMKWGFGITTKANFKFDIVDVNPTIGNAIFDNNLPINITQLSTADNQRLAGVSYGEVGFSAARTVFENDKHRIDAGITLKFLFPGSYSNFGLSELDGTITQVGGSAFLTTNSPATLNIAYSGSLADSFSNFDDYTKSVFGGLNGVATDIGITYQWKDGKSKYKIKGGASIRNIGSLNFKDSNNYNTSYTLDIQPTPQNPSGLDLGLFDNVNNLRNVEDILIANGYLTQEPNQTSFRVNLPTMFALYGDFKIVPKVYITGYLQQKMNQDSADDQITSVNIISVTPRINLGFFESYIPISNNDISGTNIGIGFRLGGFYLGSNSIFSALTSDSKQADFYTGFRFALL</sequence>
<feature type="signal peptide" evidence="1">
    <location>
        <begin position="1"/>
        <end position="18"/>
    </location>
</feature>
<evidence type="ECO:0000313" key="2">
    <source>
        <dbReference type="EMBL" id="MEM0543450.1"/>
    </source>
</evidence>
<evidence type="ECO:0008006" key="4">
    <source>
        <dbReference type="Google" id="ProtNLM"/>
    </source>
</evidence>
<comment type="caution">
    <text evidence="2">The sequence shown here is derived from an EMBL/GenBank/DDBJ whole genome shotgun (WGS) entry which is preliminary data.</text>
</comment>
<reference evidence="2 3" key="1">
    <citation type="submission" date="2024-03" db="EMBL/GenBank/DDBJ databases">
        <title>Two novel species of the genus Flavobacterium exhibiting potentially degradation of complex polysaccharides.</title>
        <authorList>
            <person name="Lian X."/>
        </authorList>
    </citation>
    <scope>NUCLEOTIDE SEQUENCE [LARGE SCALE GENOMIC DNA]</scope>
    <source>
        <strain evidence="3">j3</strain>
    </source>
</reference>
<feature type="chain" id="PRO_5046670294" description="DUF5723 domain-containing protein" evidence="1">
    <location>
        <begin position="19"/>
        <end position="449"/>
    </location>
</feature>
<keyword evidence="3" id="KW-1185">Reference proteome</keyword>
<name>A0ABU9N6W7_9FLAO</name>
<evidence type="ECO:0000313" key="3">
    <source>
        <dbReference type="Proteomes" id="UP001460072"/>
    </source>
</evidence>
<dbReference type="RefSeq" id="WP_342696646.1">
    <property type="nucleotide sequence ID" value="NZ_JBCGDO010000018.1"/>
</dbReference>
<evidence type="ECO:0000256" key="1">
    <source>
        <dbReference type="SAM" id="SignalP"/>
    </source>
</evidence>
<organism evidence="2 3">
    <name type="scientific">Flavobacterium aureirubrum</name>
    <dbReference type="NCBI Taxonomy" id="3133147"/>
    <lineage>
        <taxon>Bacteria</taxon>
        <taxon>Pseudomonadati</taxon>
        <taxon>Bacteroidota</taxon>
        <taxon>Flavobacteriia</taxon>
        <taxon>Flavobacteriales</taxon>
        <taxon>Flavobacteriaceae</taxon>
        <taxon>Flavobacterium</taxon>
    </lineage>
</organism>
<dbReference type="Proteomes" id="UP001460072">
    <property type="component" value="Unassembled WGS sequence"/>
</dbReference>
<accession>A0ABU9N6W7</accession>
<protein>
    <recommendedName>
        <fullName evidence="4">DUF5723 domain-containing protein</fullName>
    </recommendedName>
</protein>
<dbReference type="EMBL" id="JBCGDO010000018">
    <property type="protein sequence ID" value="MEM0543450.1"/>
    <property type="molecule type" value="Genomic_DNA"/>
</dbReference>
<proteinExistence type="predicted"/>